<reference evidence="1" key="1">
    <citation type="journal article" date="2014" name="Int. J. Syst. Evol. Microbiol.">
        <title>Complete genome sequence of Corynebacterium casei LMG S-19264T (=DSM 44701T), isolated from a smear-ripened cheese.</title>
        <authorList>
            <consortium name="US DOE Joint Genome Institute (JGI-PGF)"/>
            <person name="Walter F."/>
            <person name="Albersmeier A."/>
            <person name="Kalinowski J."/>
            <person name="Ruckert C."/>
        </authorList>
    </citation>
    <scope>NUCLEOTIDE SEQUENCE</scope>
    <source>
        <strain evidence="1">JCM 14371</strain>
    </source>
</reference>
<keyword evidence="2" id="KW-1185">Reference proteome</keyword>
<gene>
    <name evidence="1" type="ORF">GCM10008939_29750</name>
</gene>
<sequence length="54" mass="6768">MKHLNWNLLLAEGLAVYLRGRRRNPLTRVRRRERLLEHLAERLERRLRRRARRA</sequence>
<dbReference type="EMBL" id="BMOE01000012">
    <property type="protein sequence ID" value="GGJ83912.1"/>
    <property type="molecule type" value="Genomic_DNA"/>
</dbReference>
<protein>
    <submittedName>
        <fullName evidence="1">Uncharacterized protein</fullName>
    </submittedName>
</protein>
<dbReference type="RefSeq" id="WP_188964090.1">
    <property type="nucleotide sequence ID" value="NZ_BMOE01000012.1"/>
</dbReference>
<evidence type="ECO:0000313" key="2">
    <source>
        <dbReference type="Proteomes" id="UP000635726"/>
    </source>
</evidence>
<proteinExistence type="predicted"/>
<reference evidence="1" key="2">
    <citation type="submission" date="2020-09" db="EMBL/GenBank/DDBJ databases">
        <authorList>
            <person name="Sun Q."/>
            <person name="Ohkuma M."/>
        </authorList>
    </citation>
    <scope>NUCLEOTIDE SEQUENCE</scope>
    <source>
        <strain evidence="1">JCM 14371</strain>
    </source>
</reference>
<accession>A0A917PLF7</accession>
<name>A0A917PLF7_9DEIO</name>
<organism evidence="1 2">
    <name type="scientific">Deinococcus aquiradiocola</name>
    <dbReference type="NCBI Taxonomy" id="393059"/>
    <lineage>
        <taxon>Bacteria</taxon>
        <taxon>Thermotogati</taxon>
        <taxon>Deinococcota</taxon>
        <taxon>Deinococci</taxon>
        <taxon>Deinococcales</taxon>
        <taxon>Deinococcaceae</taxon>
        <taxon>Deinococcus</taxon>
    </lineage>
</organism>
<dbReference type="AlphaFoldDB" id="A0A917PLF7"/>
<comment type="caution">
    <text evidence="1">The sequence shown here is derived from an EMBL/GenBank/DDBJ whole genome shotgun (WGS) entry which is preliminary data.</text>
</comment>
<dbReference type="Proteomes" id="UP000635726">
    <property type="component" value="Unassembled WGS sequence"/>
</dbReference>
<evidence type="ECO:0000313" key="1">
    <source>
        <dbReference type="EMBL" id="GGJ83912.1"/>
    </source>
</evidence>